<feature type="repeat" description="ARM" evidence="2">
    <location>
        <begin position="427"/>
        <end position="469"/>
    </location>
</feature>
<dbReference type="RefSeq" id="XP_031027323.1">
    <property type="nucleotide sequence ID" value="XM_031166395.1"/>
</dbReference>
<evidence type="ECO:0000256" key="1">
    <source>
        <dbReference type="ARBA" id="ARBA00022737"/>
    </source>
</evidence>
<protein>
    <recommendedName>
        <fullName evidence="4">EDR1/CTR1/ARMC3-like peptidase-like domain-containing protein</fullName>
    </recommendedName>
</protein>
<gene>
    <name evidence="5" type="ORF">SmJEL517_g00466</name>
</gene>
<feature type="region of interest" description="Disordered" evidence="3">
    <location>
        <begin position="723"/>
        <end position="751"/>
    </location>
</feature>
<dbReference type="InterPro" id="IPR016024">
    <property type="entry name" value="ARM-type_fold"/>
</dbReference>
<dbReference type="EMBL" id="QEAO01000002">
    <property type="protein sequence ID" value="TPX37412.1"/>
    <property type="molecule type" value="Genomic_DNA"/>
</dbReference>
<evidence type="ECO:0000256" key="2">
    <source>
        <dbReference type="PROSITE-ProRule" id="PRU00259"/>
    </source>
</evidence>
<evidence type="ECO:0000313" key="6">
    <source>
        <dbReference type="Proteomes" id="UP000319731"/>
    </source>
</evidence>
<organism evidence="5 6">
    <name type="scientific">Synchytrium microbalum</name>
    <dbReference type="NCBI Taxonomy" id="1806994"/>
    <lineage>
        <taxon>Eukaryota</taxon>
        <taxon>Fungi</taxon>
        <taxon>Fungi incertae sedis</taxon>
        <taxon>Chytridiomycota</taxon>
        <taxon>Chytridiomycota incertae sedis</taxon>
        <taxon>Chytridiomycetes</taxon>
        <taxon>Synchytriales</taxon>
        <taxon>Synchytriaceae</taxon>
        <taxon>Synchytrium</taxon>
    </lineage>
</organism>
<feature type="repeat" description="ARM" evidence="2">
    <location>
        <begin position="97"/>
        <end position="139"/>
    </location>
</feature>
<dbReference type="STRING" id="1806994.A0A507CCS1"/>
<proteinExistence type="predicted"/>
<dbReference type="InterPro" id="IPR000225">
    <property type="entry name" value="Armadillo"/>
</dbReference>
<evidence type="ECO:0000256" key="3">
    <source>
        <dbReference type="SAM" id="MobiDB-lite"/>
    </source>
</evidence>
<evidence type="ECO:0000259" key="4">
    <source>
        <dbReference type="Pfam" id="PF14381"/>
    </source>
</evidence>
<dbReference type="Proteomes" id="UP000319731">
    <property type="component" value="Unassembled WGS sequence"/>
</dbReference>
<dbReference type="AlphaFoldDB" id="A0A507CCS1"/>
<dbReference type="SMART" id="SM00185">
    <property type="entry name" value="ARM"/>
    <property type="match status" value="11"/>
</dbReference>
<dbReference type="Gene3D" id="1.25.10.10">
    <property type="entry name" value="Leucine-rich Repeat Variant"/>
    <property type="match status" value="3"/>
</dbReference>
<dbReference type="InterPro" id="IPR052441">
    <property type="entry name" value="Armadillo-Ser/Thr_Kinase"/>
</dbReference>
<reference evidence="5 6" key="1">
    <citation type="journal article" date="2019" name="Sci. Rep.">
        <title>Comparative genomics of chytrid fungi reveal insights into the obligate biotrophic and pathogenic lifestyle of Synchytrium endobioticum.</title>
        <authorList>
            <person name="van de Vossenberg B.T.L.H."/>
            <person name="Warris S."/>
            <person name="Nguyen H.D.T."/>
            <person name="van Gent-Pelzer M.P.E."/>
            <person name="Joly D.L."/>
            <person name="van de Geest H.C."/>
            <person name="Bonants P.J.M."/>
            <person name="Smith D.S."/>
            <person name="Levesque C.A."/>
            <person name="van der Lee T.A.J."/>
        </authorList>
    </citation>
    <scope>NUCLEOTIDE SEQUENCE [LARGE SCALE GENOMIC DNA]</scope>
    <source>
        <strain evidence="5 6">JEL517</strain>
    </source>
</reference>
<comment type="caution">
    <text evidence="5">The sequence shown here is derived from an EMBL/GenBank/DDBJ whole genome shotgun (WGS) entry which is preliminary data.</text>
</comment>
<dbReference type="InterPro" id="IPR055164">
    <property type="entry name" value="EDR1/CTR1/ARMC3-like_pept-like"/>
</dbReference>
<dbReference type="PANTHER" id="PTHR46618">
    <property type="entry name" value="ARMADILLO REPEAT-CONTAINING PROTEIN 3"/>
    <property type="match status" value="1"/>
</dbReference>
<dbReference type="Pfam" id="PF14381">
    <property type="entry name" value="EDR1_CTR1_ARMC3_pept"/>
    <property type="match status" value="1"/>
</dbReference>
<dbReference type="Pfam" id="PF00514">
    <property type="entry name" value="Arm"/>
    <property type="match status" value="1"/>
</dbReference>
<dbReference type="PANTHER" id="PTHR46618:SF1">
    <property type="entry name" value="ARMADILLO REPEAT-CONTAINING PROTEIN 3"/>
    <property type="match status" value="1"/>
</dbReference>
<sequence length="778" mass="84050">MESTTCDHVAISVVDVRTLILLLRSPEPGICVNSADAITKYAEKSLKQRIQLLNLGIVLPLLDLTKSKDASTRRSAAACLAASFENVDMHQDMRKHDLIVALISLLTGEAPEVQEEAAFALANLARDFSNKTEIRTEGGIKALIKLLDSPDPDCRKNGAHALSAVLDDFTNRHELRSAGGVQPLLDLVNAEYLEIQENALLCLIRCTEDFATRVDIRKIGGIKRFIEALGHDSPGLHYLTLLCLSNCLEDGEMALQFIENGGIQAVAKSLTTEDAKTKRHAAIVVSRIARNEKANALMKDAGILQALTANVTLTDPQTVAGAALAIATLAKSDLNRSEFLRLGAVENLFAKLAHEDREVIRNAEWALAGLALNAKVRTKVRTMDVPTRIIALLQQYHDDAAILAGGCEFIANMAEDSDLRATIIKQGAVPILVNVLSSSDVKAVASAALALSRLALDAEGRTSLDENKAIPKLTELLSSPDLQVVRNASYAVAAACQLDVNAHTACKSGAVNTLVTLSRTSSKSAASFATDALSKLLDYHLPVKYWLRSRLDLTDTIQNGFYDIGPAAATDSCFPSLQDLQAMPVNQKREVLVVDFTNDTVLNTLVMKITSDGFYESTTSRADQIKKIADTVVETMGGTGEQPFQFRIAELKLNLASNVIPLGKIDRGGLYHRSLLFKVLADKVGVKAMLVRGDFNRFWNVVDLNGVTTKPVVVVAAPVLETTTQASRKPSSSPVSNHEAHKEEPVSISLTPEKEQLVSVDVLTSPGSITAYSRPNVQ</sequence>
<feature type="domain" description="EDR1/CTR1/ARMC3-like peptidase-like" evidence="4">
    <location>
        <begin position="543"/>
        <end position="694"/>
    </location>
</feature>
<dbReference type="OrthoDB" id="7537227at2759"/>
<dbReference type="SUPFAM" id="SSF48371">
    <property type="entry name" value="ARM repeat"/>
    <property type="match status" value="2"/>
</dbReference>
<dbReference type="PROSITE" id="PS50176">
    <property type="entry name" value="ARM_REPEAT"/>
    <property type="match status" value="3"/>
</dbReference>
<feature type="repeat" description="ARM" evidence="2">
    <location>
        <begin position="138"/>
        <end position="180"/>
    </location>
</feature>
<dbReference type="InterPro" id="IPR011989">
    <property type="entry name" value="ARM-like"/>
</dbReference>
<keyword evidence="6" id="KW-1185">Reference proteome</keyword>
<evidence type="ECO:0000313" key="5">
    <source>
        <dbReference type="EMBL" id="TPX37412.1"/>
    </source>
</evidence>
<dbReference type="GeneID" id="42001692"/>
<accession>A0A507CCS1</accession>
<name>A0A507CCS1_9FUNG</name>
<feature type="compositionally biased region" description="Polar residues" evidence="3">
    <location>
        <begin position="725"/>
        <end position="736"/>
    </location>
</feature>
<keyword evidence="1" id="KW-0677">Repeat</keyword>